<evidence type="ECO:0000313" key="4">
    <source>
        <dbReference type="Proteomes" id="UP000289708"/>
    </source>
</evidence>
<evidence type="ECO:0000256" key="2">
    <source>
        <dbReference type="SAM" id="SignalP"/>
    </source>
</evidence>
<proteinExistence type="predicted"/>
<feature type="region of interest" description="Disordered" evidence="1">
    <location>
        <begin position="28"/>
        <end position="51"/>
    </location>
</feature>
<feature type="chain" id="PRO_5020324259" evidence="2">
    <location>
        <begin position="24"/>
        <end position="51"/>
    </location>
</feature>
<evidence type="ECO:0000256" key="1">
    <source>
        <dbReference type="SAM" id="MobiDB-lite"/>
    </source>
</evidence>
<name>A0A4Q0M2L3_9HYPH</name>
<organism evidence="3 4">
    <name type="scientific">Hansschlegelia zhihuaiae</name>
    <dbReference type="NCBI Taxonomy" id="405005"/>
    <lineage>
        <taxon>Bacteria</taxon>
        <taxon>Pseudomonadati</taxon>
        <taxon>Pseudomonadota</taxon>
        <taxon>Alphaproteobacteria</taxon>
        <taxon>Hyphomicrobiales</taxon>
        <taxon>Methylopilaceae</taxon>
        <taxon>Hansschlegelia</taxon>
    </lineage>
</organism>
<dbReference type="AlphaFoldDB" id="A0A4Q0M2L3"/>
<keyword evidence="4" id="KW-1185">Reference proteome</keyword>
<protein>
    <submittedName>
        <fullName evidence="3">Transmembrane anchored protein</fullName>
    </submittedName>
</protein>
<gene>
    <name evidence="3" type="ORF">EK403_21730</name>
</gene>
<accession>A0A4Q0M2L3</accession>
<sequence>MRAALIALFLIAVAAPIATSAFAGNCDTASDRASDGSRCGDRAADRRDGGR</sequence>
<dbReference type="Proteomes" id="UP000289708">
    <property type="component" value="Unassembled WGS sequence"/>
</dbReference>
<reference evidence="3 4" key="1">
    <citation type="submission" date="2018-12" db="EMBL/GenBank/DDBJ databases">
        <title>bacterium Hansschlegelia zhihuaiae S113.</title>
        <authorList>
            <person name="He J."/>
        </authorList>
    </citation>
    <scope>NUCLEOTIDE SEQUENCE [LARGE SCALE GENOMIC DNA]</scope>
    <source>
        <strain evidence="3 4">S 113</strain>
    </source>
</reference>
<feature type="signal peptide" evidence="2">
    <location>
        <begin position="1"/>
        <end position="23"/>
    </location>
</feature>
<keyword evidence="3" id="KW-0812">Transmembrane</keyword>
<comment type="caution">
    <text evidence="3">The sequence shown here is derived from an EMBL/GenBank/DDBJ whole genome shotgun (WGS) entry which is preliminary data.</text>
</comment>
<keyword evidence="3" id="KW-0472">Membrane</keyword>
<dbReference type="EMBL" id="RYFI01000037">
    <property type="protein sequence ID" value="RXF67118.1"/>
    <property type="molecule type" value="Genomic_DNA"/>
</dbReference>
<keyword evidence="2" id="KW-0732">Signal</keyword>
<evidence type="ECO:0000313" key="3">
    <source>
        <dbReference type="EMBL" id="RXF67118.1"/>
    </source>
</evidence>
<feature type="compositionally biased region" description="Basic and acidic residues" evidence="1">
    <location>
        <begin position="29"/>
        <end position="51"/>
    </location>
</feature>